<gene>
    <name evidence="2" type="ORF">WN944_016105</name>
</gene>
<name>A0AAP0MD22_9ROSI</name>
<dbReference type="SUPFAM" id="SSF110069">
    <property type="entry name" value="ApaG-like"/>
    <property type="match status" value="1"/>
</dbReference>
<dbReference type="EMBL" id="JBCGBO010000005">
    <property type="protein sequence ID" value="KAK9200906.1"/>
    <property type="molecule type" value="Genomic_DNA"/>
</dbReference>
<evidence type="ECO:0000259" key="1">
    <source>
        <dbReference type="PROSITE" id="PS51087"/>
    </source>
</evidence>
<evidence type="ECO:0000313" key="2">
    <source>
        <dbReference type="EMBL" id="KAK9200906.1"/>
    </source>
</evidence>
<organism evidence="2 3">
    <name type="scientific">Citrus x changshan-huyou</name>
    <dbReference type="NCBI Taxonomy" id="2935761"/>
    <lineage>
        <taxon>Eukaryota</taxon>
        <taxon>Viridiplantae</taxon>
        <taxon>Streptophyta</taxon>
        <taxon>Embryophyta</taxon>
        <taxon>Tracheophyta</taxon>
        <taxon>Spermatophyta</taxon>
        <taxon>Magnoliopsida</taxon>
        <taxon>eudicotyledons</taxon>
        <taxon>Gunneridae</taxon>
        <taxon>Pentapetalae</taxon>
        <taxon>rosids</taxon>
        <taxon>malvids</taxon>
        <taxon>Sapindales</taxon>
        <taxon>Rutaceae</taxon>
        <taxon>Aurantioideae</taxon>
        <taxon>Citrus</taxon>
    </lineage>
</organism>
<dbReference type="AlphaFoldDB" id="A0AAP0MD22"/>
<feature type="domain" description="ApaG" evidence="1">
    <location>
        <begin position="1"/>
        <end position="83"/>
    </location>
</feature>
<evidence type="ECO:0000313" key="3">
    <source>
        <dbReference type="Proteomes" id="UP001428341"/>
    </source>
</evidence>
<sequence length="83" mass="9467">MTFSSCLLQHRHWVIHAYNVVLSDVSGEAVIGMYPRFHPECISHLNAITNMITYSLSRLADPKGSPFEVEVAEFPLQQPDYIF</sequence>
<dbReference type="PROSITE" id="PS51087">
    <property type="entry name" value="APAG"/>
    <property type="match status" value="1"/>
</dbReference>
<dbReference type="Gene3D" id="2.60.40.1470">
    <property type="entry name" value="ApaG domain"/>
    <property type="match status" value="1"/>
</dbReference>
<dbReference type="PANTHER" id="PTHR47463:SF2">
    <property type="entry name" value="F-BOX PROTEIN SKIP16"/>
    <property type="match status" value="1"/>
</dbReference>
<accession>A0AAP0MD22</accession>
<dbReference type="InterPro" id="IPR007474">
    <property type="entry name" value="ApaG_domain"/>
</dbReference>
<comment type="caution">
    <text evidence="2">The sequence shown here is derived from an EMBL/GenBank/DDBJ whole genome shotgun (WGS) entry which is preliminary data.</text>
</comment>
<dbReference type="InterPro" id="IPR036767">
    <property type="entry name" value="ApaG_sf"/>
</dbReference>
<dbReference type="PANTHER" id="PTHR47463">
    <property type="entry name" value="F-BOX PROTEIN SKIP16"/>
    <property type="match status" value="1"/>
</dbReference>
<proteinExistence type="predicted"/>
<dbReference type="Proteomes" id="UP001428341">
    <property type="component" value="Unassembled WGS sequence"/>
</dbReference>
<protein>
    <recommendedName>
        <fullName evidence="1">ApaG domain-containing protein</fullName>
    </recommendedName>
</protein>
<reference evidence="2 3" key="1">
    <citation type="submission" date="2024-05" db="EMBL/GenBank/DDBJ databases">
        <title>Haplotype-resolved chromosome-level genome assembly of Huyou (Citrus changshanensis).</title>
        <authorList>
            <person name="Miao C."/>
            <person name="Chen W."/>
            <person name="Wu Y."/>
            <person name="Wang L."/>
            <person name="Zhao S."/>
            <person name="Grierson D."/>
            <person name="Xu C."/>
            <person name="Chen K."/>
        </authorList>
    </citation>
    <scope>NUCLEOTIDE SEQUENCE [LARGE SCALE GENOMIC DNA]</scope>
    <source>
        <strain evidence="2">01-14</strain>
        <tissue evidence="2">Leaf</tissue>
    </source>
</reference>
<keyword evidence="3" id="KW-1185">Reference proteome</keyword>